<dbReference type="PANTHER" id="PTHR30336">
    <property type="entry name" value="INNER MEMBRANE PROTEIN, PROBABLE PERMEASE"/>
    <property type="match status" value="1"/>
</dbReference>
<evidence type="ECO:0000256" key="1">
    <source>
        <dbReference type="SAM" id="Phobius"/>
    </source>
</evidence>
<dbReference type="InterPro" id="IPR051599">
    <property type="entry name" value="Cell_Envelope_Assoc"/>
</dbReference>
<keyword evidence="4" id="KW-1185">Reference proteome</keyword>
<feature type="transmembrane region" description="Helical" evidence="1">
    <location>
        <begin position="30"/>
        <end position="50"/>
    </location>
</feature>
<dbReference type="InterPro" id="IPR003848">
    <property type="entry name" value="DUF218"/>
</dbReference>
<dbReference type="Proteomes" id="UP000076276">
    <property type="component" value="Unassembled WGS sequence"/>
</dbReference>
<dbReference type="EMBL" id="LUAW01000001">
    <property type="protein sequence ID" value="KYQ73689.1"/>
    <property type="molecule type" value="Genomic_DNA"/>
</dbReference>
<sequence>MKRILLSILGLILILDGLWLLSLDKIHLGIVLPIFIGAIFLITAVFYAAIQRFLARHPRVKFFWQISWIGFWLWFISLAGFFAYLQYSTQQSAEFPGVKAILVLGSGIENGQPSPTLQARLDAAVPAAIKNPDAIMIMTGGFGMNESVSEAAVMRQYLLKSHSLPASRIYLEDQSTSTELNLLNSKAVLAQQHIGLDQPIAIATSDFHVPRAAAIAKHAGYRHIYTISAPTPLYIRYNSWLREYFAFLSGWLLHEY</sequence>
<evidence type="ECO:0000313" key="4">
    <source>
        <dbReference type="Proteomes" id="UP000076276"/>
    </source>
</evidence>
<accession>A0A151Y6S0</accession>
<dbReference type="GO" id="GO:0000270">
    <property type="term" value="P:peptidoglycan metabolic process"/>
    <property type="evidence" value="ECO:0007669"/>
    <property type="project" value="TreeGrafter"/>
</dbReference>
<keyword evidence="1" id="KW-1133">Transmembrane helix</keyword>
<reference evidence="3 4" key="1">
    <citation type="submission" date="2016-03" db="EMBL/GenBank/DDBJ databases">
        <title>Acinetobacter genomospecies 28 strain ANC 4149.</title>
        <authorList>
            <person name="Radolfova-Krizova L."/>
            <person name="Nemec A."/>
        </authorList>
    </citation>
    <scope>NUCLEOTIDE SEQUENCE [LARGE SCALE GENOMIC DNA]</scope>
    <source>
        <strain evidence="3 4">ANC 4149</strain>
    </source>
</reference>
<evidence type="ECO:0000259" key="2">
    <source>
        <dbReference type="Pfam" id="PF02698"/>
    </source>
</evidence>
<dbReference type="PANTHER" id="PTHR30336:SF4">
    <property type="entry name" value="ENVELOPE BIOGENESIS FACTOR ELYC"/>
    <property type="match status" value="1"/>
</dbReference>
<organism evidence="3 4">
    <name type="scientific">Acinetobacter pragensis</name>
    <dbReference type="NCBI Taxonomy" id="1806892"/>
    <lineage>
        <taxon>Bacteria</taxon>
        <taxon>Pseudomonadati</taxon>
        <taxon>Pseudomonadota</taxon>
        <taxon>Gammaproteobacteria</taxon>
        <taxon>Moraxellales</taxon>
        <taxon>Moraxellaceae</taxon>
        <taxon>Acinetobacter</taxon>
    </lineage>
</organism>
<dbReference type="GO" id="GO:0043164">
    <property type="term" value="P:Gram-negative-bacterium-type cell wall biogenesis"/>
    <property type="evidence" value="ECO:0007669"/>
    <property type="project" value="TreeGrafter"/>
</dbReference>
<dbReference type="CDD" id="cd06259">
    <property type="entry name" value="YdcF-like"/>
    <property type="match status" value="1"/>
</dbReference>
<proteinExistence type="predicted"/>
<comment type="caution">
    <text evidence="3">The sequence shown here is derived from an EMBL/GenBank/DDBJ whole genome shotgun (WGS) entry which is preliminary data.</text>
</comment>
<protein>
    <recommendedName>
        <fullName evidence="2">DUF218 domain-containing protein</fullName>
    </recommendedName>
</protein>
<name>A0A151Y6S0_9GAMM</name>
<dbReference type="Gene3D" id="3.40.50.620">
    <property type="entry name" value="HUPs"/>
    <property type="match status" value="1"/>
</dbReference>
<dbReference type="InterPro" id="IPR014729">
    <property type="entry name" value="Rossmann-like_a/b/a_fold"/>
</dbReference>
<dbReference type="OrthoDB" id="9782395at2"/>
<dbReference type="Pfam" id="PF02698">
    <property type="entry name" value="DUF218"/>
    <property type="match status" value="1"/>
</dbReference>
<dbReference type="STRING" id="1806892.AZH43_00830"/>
<dbReference type="GO" id="GO:0005886">
    <property type="term" value="C:plasma membrane"/>
    <property type="evidence" value="ECO:0007669"/>
    <property type="project" value="TreeGrafter"/>
</dbReference>
<dbReference type="AlphaFoldDB" id="A0A151Y6S0"/>
<feature type="transmembrane region" description="Helical" evidence="1">
    <location>
        <begin position="62"/>
        <end position="85"/>
    </location>
</feature>
<keyword evidence="1" id="KW-0812">Transmembrane</keyword>
<dbReference type="RefSeq" id="WP_067665386.1">
    <property type="nucleotide sequence ID" value="NZ_CBCSIK010000001.1"/>
</dbReference>
<keyword evidence="1" id="KW-0472">Membrane</keyword>
<gene>
    <name evidence="3" type="ORF">AZH43_00830</name>
</gene>
<evidence type="ECO:0000313" key="3">
    <source>
        <dbReference type="EMBL" id="KYQ73689.1"/>
    </source>
</evidence>
<feature type="domain" description="DUF218" evidence="2">
    <location>
        <begin position="100"/>
        <end position="256"/>
    </location>
</feature>